<protein>
    <recommendedName>
        <fullName evidence="2">DUF6259 domain-containing protein</fullName>
    </recommendedName>
</protein>
<evidence type="ECO:0000259" key="2">
    <source>
        <dbReference type="Pfam" id="PF19773"/>
    </source>
</evidence>
<gene>
    <name evidence="3" type="ORF">SMSP2_01405</name>
</gene>
<dbReference type="OrthoDB" id="1097392at2"/>
<reference evidence="4" key="1">
    <citation type="submission" date="2017-02" db="EMBL/GenBank/DDBJ databases">
        <title>Comparative genomics and description of representatives of a novel lineage of planctomycetes thriving in anoxic sediments.</title>
        <authorList>
            <person name="Spring S."/>
            <person name="Bunk B."/>
            <person name="Sproer C."/>
        </authorList>
    </citation>
    <scope>NUCLEOTIDE SEQUENCE [LARGE SCALE GENOMIC DNA]</scope>
    <source>
        <strain evidence="4">SM-Chi-D1</strain>
    </source>
</reference>
<keyword evidence="1" id="KW-0732">Signal</keyword>
<evidence type="ECO:0000313" key="3">
    <source>
        <dbReference type="EMBL" id="AQQ71041.1"/>
    </source>
</evidence>
<dbReference type="STRING" id="1851148.SMSP2_01405"/>
<dbReference type="RefSeq" id="WP_146683258.1">
    <property type="nucleotide sequence ID" value="NZ_CP019646.1"/>
</dbReference>
<sequence>MRLPNFCKFLFMPFLLVLPLMGEQVVETGDTQIWQSRPGWVSNSARHFSVEVIDGIRFTIDEIGMGMKWVYYPQDDINIEDTGYVSFMYRARSIPVWNEYALSLGRGAASPVYLTELIDDGCWHLAWASVDGISSVDAVNLHLQVDRSGGFMEIKDLKFTSAKPARLLDKEIDILSGLEDSAGYEFLPIMGSIASGDWFTRAGYESGFPSEEVTVSGIPFKLSGNPVKHMETGVENTGQIEWRHNFKSECLYLLLGGYFNGDETPSIGYRQRNKTSMPDQLAVVIAYQDGSEDFLFPARVESGVHCISSGLGAYYVNLSDNKQVSKIKFTDNIRNGSLAVFAMTAGKSIELPAQGKPNNFITPRPKIRSGSMRQVCGSIDIRYDPDGRLYSIINRDLAAQWLKEPAYIFETDTAGKDLEGSIKVNELEDGQVGVSLTLSNKTSKDVKFSVKFPVLSGLNPGGSSSALSYFFPGRTNLISNENTYVTSDYSGYFPFQFVDAWHSESGGVYINANDSSNKKKRFWLDKDTDIEIGCEYQELLLKPGQTITLPQATIAVHNGDWHESLEGYKKSLSKWYRPAVSRKQWFREVFNFREQFLHYSWPVPTGAFDKDTKELVLTDMVETDIQAFGGVDYLHVFDWTWTPEHGRVGDYVPWEYLGGHEQFASEIAKLQQMGIPVGLYFEGYLASPKSAVGIEHGLEWRMLDANQKRYTKYGDKFHMCPVQKDWQNHLISRVVGTSELLNADGYYLDQFGFSKQYRCFNRDHGHEIPTDSVLTEMEVTKRLRCQSPLSKESVIYTEAVPTDVTSQYQDGSFTTTVRQMRFHGRYGCASLARFVIPDFKIFEILVVDKPTHDDFEGIKLVFYNGQGLWLMGGAHQWYSPEVRELIKKTHSILRKYRDAFTTDNPVPLVETLRSDVSANYFPSETEQVWTFFNFGFEHIKAPVIEVEHLPGSTYYDCWNGRPLEPEIREGKAVLTLGIRPRDAGCIVRKQK</sequence>
<accession>A0A1Q2MEB1</accession>
<dbReference type="KEGG" id="pbas:SMSP2_01405"/>
<dbReference type="EMBL" id="CP019646">
    <property type="protein sequence ID" value="AQQ71041.1"/>
    <property type="molecule type" value="Genomic_DNA"/>
</dbReference>
<dbReference type="Pfam" id="PF19773">
    <property type="entry name" value="DUF6259"/>
    <property type="match status" value="1"/>
</dbReference>
<organism evidence="3 4">
    <name type="scientific">Limihaloglobus sulfuriphilus</name>
    <dbReference type="NCBI Taxonomy" id="1851148"/>
    <lineage>
        <taxon>Bacteria</taxon>
        <taxon>Pseudomonadati</taxon>
        <taxon>Planctomycetota</taxon>
        <taxon>Phycisphaerae</taxon>
        <taxon>Sedimentisphaerales</taxon>
        <taxon>Sedimentisphaeraceae</taxon>
        <taxon>Limihaloglobus</taxon>
    </lineage>
</organism>
<feature type="domain" description="DUF6259" evidence="2">
    <location>
        <begin position="551"/>
        <end position="799"/>
    </location>
</feature>
<name>A0A1Q2MEB1_9BACT</name>
<proteinExistence type="predicted"/>
<keyword evidence="4" id="KW-1185">Reference proteome</keyword>
<evidence type="ECO:0000313" key="4">
    <source>
        <dbReference type="Proteomes" id="UP000188181"/>
    </source>
</evidence>
<dbReference type="Proteomes" id="UP000188181">
    <property type="component" value="Chromosome"/>
</dbReference>
<dbReference type="AlphaFoldDB" id="A0A1Q2MEB1"/>
<dbReference type="InterPro" id="IPR046226">
    <property type="entry name" value="DUF6259"/>
</dbReference>
<feature type="chain" id="PRO_5013315474" description="DUF6259 domain-containing protein" evidence="1">
    <location>
        <begin position="23"/>
        <end position="991"/>
    </location>
</feature>
<evidence type="ECO:0000256" key="1">
    <source>
        <dbReference type="SAM" id="SignalP"/>
    </source>
</evidence>
<feature type="signal peptide" evidence="1">
    <location>
        <begin position="1"/>
        <end position="22"/>
    </location>
</feature>